<feature type="disulfide bond" evidence="4">
    <location>
        <begin position="167"/>
        <end position="185"/>
    </location>
</feature>
<dbReference type="InterPro" id="IPR021109">
    <property type="entry name" value="Peptidase_aspartic_dom_sf"/>
</dbReference>
<dbReference type="PROSITE" id="PS00141">
    <property type="entry name" value="ASP_PROTEASE"/>
    <property type="match status" value="1"/>
</dbReference>
<dbReference type="EMBL" id="KV417283">
    <property type="protein sequence ID" value="KZO96671.1"/>
    <property type="molecule type" value="Genomic_DNA"/>
</dbReference>
<evidence type="ECO:0000256" key="5">
    <source>
        <dbReference type="RuleBase" id="RU000454"/>
    </source>
</evidence>
<evidence type="ECO:0000256" key="6">
    <source>
        <dbReference type="SAM" id="SignalP"/>
    </source>
</evidence>
<gene>
    <name evidence="8" type="ORF">CALVIDRAFT_598221</name>
</gene>
<dbReference type="GO" id="GO:0004190">
    <property type="term" value="F:aspartic-type endopeptidase activity"/>
    <property type="evidence" value="ECO:0007669"/>
    <property type="project" value="UniProtKB-KW"/>
</dbReference>
<dbReference type="InterPro" id="IPR001969">
    <property type="entry name" value="Aspartic_peptidase_AS"/>
</dbReference>
<feature type="active site" evidence="3">
    <location>
        <position position="154"/>
    </location>
</feature>
<dbReference type="InterPro" id="IPR001461">
    <property type="entry name" value="Aspartic_peptidase_A1"/>
</dbReference>
<evidence type="ECO:0000259" key="7">
    <source>
        <dbReference type="PROSITE" id="PS51767"/>
    </source>
</evidence>
<dbReference type="Pfam" id="PF00026">
    <property type="entry name" value="Asp"/>
    <property type="match status" value="1"/>
</dbReference>
<dbReference type="InterPro" id="IPR034164">
    <property type="entry name" value="Pepsin-like_dom"/>
</dbReference>
<dbReference type="InterPro" id="IPR033121">
    <property type="entry name" value="PEPTIDASE_A1"/>
</dbReference>
<name>A0A167MFY8_CALVF</name>
<comment type="similarity">
    <text evidence="1 5">Belongs to the peptidase A1 family.</text>
</comment>
<dbReference type="Proteomes" id="UP000076738">
    <property type="component" value="Unassembled WGS sequence"/>
</dbReference>
<dbReference type="Gene3D" id="2.40.70.10">
    <property type="entry name" value="Acid Proteases"/>
    <property type="match status" value="2"/>
</dbReference>
<keyword evidence="2 5" id="KW-0064">Aspartyl protease</keyword>
<dbReference type="PANTHER" id="PTHR47966">
    <property type="entry name" value="BETA-SITE APP-CLEAVING ENZYME, ISOFORM A-RELATED"/>
    <property type="match status" value="1"/>
</dbReference>
<evidence type="ECO:0000256" key="3">
    <source>
        <dbReference type="PIRSR" id="PIRSR601461-1"/>
    </source>
</evidence>
<dbReference type="PRINTS" id="PR00792">
    <property type="entry name" value="PEPSIN"/>
</dbReference>
<dbReference type="CDD" id="cd05471">
    <property type="entry name" value="pepsin_like"/>
    <property type="match status" value="1"/>
</dbReference>
<protein>
    <submittedName>
        <fullName evidence="8">Acid protease</fullName>
    </submittedName>
</protein>
<reference evidence="8 9" key="1">
    <citation type="journal article" date="2016" name="Mol. Biol. Evol.">
        <title>Comparative Genomics of Early-Diverging Mushroom-Forming Fungi Provides Insights into the Origins of Lignocellulose Decay Capabilities.</title>
        <authorList>
            <person name="Nagy L.G."/>
            <person name="Riley R."/>
            <person name="Tritt A."/>
            <person name="Adam C."/>
            <person name="Daum C."/>
            <person name="Floudas D."/>
            <person name="Sun H."/>
            <person name="Yadav J.S."/>
            <person name="Pangilinan J."/>
            <person name="Larsson K.H."/>
            <person name="Matsuura K."/>
            <person name="Barry K."/>
            <person name="Labutti K."/>
            <person name="Kuo R."/>
            <person name="Ohm R.A."/>
            <person name="Bhattacharya S.S."/>
            <person name="Shirouzu T."/>
            <person name="Yoshinaga Y."/>
            <person name="Martin F.M."/>
            <person name="Grigoriev I.V."/>
            <person name="Hibbett D.S."/>
        </authorList>
    </citation>
    <scope>NUCLEOTIDE SEQUENCE [LARGE SCALE GENOMIC DNA]</scope>
    <source>
        <strain evidence="8 9">TUFC12733</strain>
    </source>
</reference>
<sequence>MPLASCLATSLLLALPLALAAPFSPRSTNAVSLPVQRYQKSGNNVPPHITYLQKKNHDAKRYSSMANATAPNDEELAEALGQMMIHLGVWTNYTYDTTIGKVLPATSTKRGLTMGNPPSDPADSEGLDIQGNDVYYGASVMIGTPQQEFLVMMDTGSGDFWVGATDCAIIAFNKDGDVYRTGQACTSSHTSLGNTTSSTFVNTGVKFVDQYGSGNSAAAGYIVADDVTLAGLALPNHKFGVAVLETSDFGSSDMSWSGLMGLSKSSLSVMGVPTPVDSLYKAGLISEPIVSFKIPRESDGLNDGEIAFGSLDSTKYVADTLVTLSADNSGYWISTTDGVTVNGESLSISANTVLFDTGTTLLYGPFDDVYNIHAQIPGSEIDRNDDFYLPCNTNASVAFNFGGTDFAIEPQDLVYTETSQTNLCVSAMQAMEGGPAAWLMGDVFLKNAYISLNGNANTIQLAKLA</sequence>
<evidence type="ECO:0000256" key="4">
    <source>
        <dbReference type="PIRSR" id="PIRSR601461-2"/>
    </source>
</evidence>
<organism evidence="8 9">
    <name type="scientific">Calocera viscosa (strain TUFC12733)</name>
    <dbReference type="NCBI Taxonomy" id="1330018"/>
    <lineage>
        <taxon>Eukaryota</taxon>
        <taxon>Fungi</taxon>
        <taxon>Dikarya</taxon>
        <taxon>Basidiomycota</taxon>
        <taxon>Agaricomycotina</taxon>
        <taxon>Dacrymycetes</taxon>
        <taxon>Dacrymycetales</taxon>
        <taxon>Dacrymycetaceae</taxon>
        <taxon>Calocera</taxon>
    </lineage>
</organism>
<keyword evidence="6" id="KW-0732">Signal</keyword>
<feature type="active site" evidence="3">
    <location>
        <position position="356"/>
    </location>
</feature>
<evidence type="ECO:0000313" key="8">
    <source>
        <dbReference type="EMBL" id="KZO96671.1"/>
    </source>
</evidence>
<dbReference type="SUPFAM" id="SSF50630">
    <property type="entry name" value="Acid proteases"/>
    <property type="match status" value="1"/>
</dbReference>
<evidence type="ECO:0000256" key="2">
    <source>
        <dbReference type="ARBA" id="ARBA00022750"/>
    </source>
</evidence>
<keyword evidence="4" id="KW-1015">Disulfide bond</keyword>
<evidence type="ECO:0000313" key="9">
    <source>
        <dbReference type="Proteomes" id="UP000076738"/>
    </source>
</evidence>
<keyword evidence="9" id="KW-1185">Reference proteome</keyword>
<proteinExistence type="inferred from homology"/>
<keyword evidence="5 8" id="KW-0645">Protease</keyword>
<dbReference type="GO" id="GO:0006508">
    <property type="term" value="P:proteolysis"/>
    <property type="evidence" value="ECO:0007669"/>
    <property type="project" value="UniProtKB-KW"/>
</dbReference>
<feature type="chain" id="PRO_5007890278" evidence="6">
    <location>
        <begin position="21"/>
        <end position="465"/>
    </location>
</feature>
<dbReference type="PANTHER" id="PTHR47966:SF75">
    <property type="entry name" value="ENDOPEPTIDASE (CTSD), PUTATIVE (AFU_ORTHOLOGUE AFUA_4G07040)-RELATED"/>
    <property type="match status" value="1"/>
</dbReference>
<keyword evidence="5" id="KW-0378">Hydrolase</keyword>
<feature type="domain" description="Peptidase A1" evidence="7">
    <location>
        <begin position="136"/>
        <end position="462"/>
    </location>
</feature>
<dbReference type="PROSITE" id="PS51767">
    <property type="entry name" value="PEPTIDASE_A1"/>
    <property type="match status" value="1"/>
</dbReference>
<accession>A0A167MFY8</accession>
<evidence type="ECO:0000256" key="1">
    <source>
        <dbReference type="ARBA" id="ARBA00007447"/>
    </source>
</evidence>
<feature type="signal peptide" evidence="6">
    <location>
        <begin position="1"/>
        <end position="20"/>
    </location>
</feature>
<dbReference type="OrthoDB" id="2747330at2759"/>
<dbReference type="AlphaFoldDB" id="A0A167MFY8"/>